<protein>
    <recommendedName>
        <fullName evidence="1">Tex-like protein N-terminal domain-containing protein</fullName>
    </recommendedName>
</protein>
<dbReference type="EMBL" id="BARU01013038">
    <property type="protein sequence ID" value="GAH32579.1"/>
    <property type="molecule type" value="Genomic_DNA"/>
</dbReference>
<reference evidence="2" key="1">
    <citation type="journal article" date="2014" name="Front. Microbiol.">
        <title>High frequency of phylogenetically diverse reductive dehalogenase-homologous genes in deep subseafloor sedimentary metagenomes.</title>
        <authorList>
            <person name="Kawai M."/>
            <person name="Futagami T."/>
            <person name="Toyoda A."/>
            <person name="Takaki Y."/>
            <person name="Nishi S."/>
            <person name="Hori S."/>
            <person name="Arai W."/>
            <person name="Tsubouchi T."/>
            <person name="Morono Y."/>
            <person name="Uchiyama I."/>
            <person name="Ito T."/>
            <person name="Fujiyama A."/>
            <person name="Inagaki F."/>
            <person name="Takami H."/>
        </authorList>
    </citation>
    <scope>NUCLEOTIDE SEQUENCE</scope>
    <source>
        <strain evidence="2">Expedition CK06-06</strain>
    </source>
</reference>
<proteinExistence type="predicted"/>
<dbReference type="SUPFAM" id="SSF158832">
    <property type="entry name" value="Tex N-terminal region-like"/>
    <property type="match status" value="1"/>
</dbReference>
<dbReference type="Pfam" id="PF09371">
    <property type="entry name" value="Tex_N"/>
    <property type="match status" value="1"/>
</dbReference>
<comment type="caution">
    <text evidence="2">The sequence shown here is derived from an EMBL/GenBank/DDBJ whole genome shotgun (WGS) entry which is preliminary data.</text>
</comment>
<dbReference type="InterPro" id="IPR018974">
    <property type="entry name" value="Tex-like_N"/>
</dbReference>
<organism evidence="2">
    <name type="scientific">marine sediment metagenome</name>
    <dbReference type="NCBI Taxonomy" id="412755"/>
    <lineage>
        <taxon>unclassified sequences</taxon>
        <taxon>metagenomes</taxon>
        <taxon>ecological metagenomes</taxon>
    </lineage>
</organism>
<accession>X1FTB0</accession>
<gene>
    <name evidence="2" type="ORF">S03H2_23762</name>
</gene>
<evidence type="ECO:0000259" key="1">
    <source>
        <dbReference type="Pfam" id="PF09371"/>
    </source>
</evidence>
<feature type="domain" description="Tex-like protein N-terminal" evidence="1">
    <location>
        <begin position="4"/>
        <end position="40"/>
    </location>
</feature>
<dbReference type="AlphaFoldDB" id="X1FTB0"/>
<evidence type="ECO:0000313" key="2">
    <source>
        <dbReference type="EMBL" id="GAH32579.1"/>
    </source>
</evidence>
<dbReference type="InterPro" id="IPR023319">
    <property type="entry name" value="Tex-like_HTH_dom_sf"/>
</dbReference>
<name>X1FTB0_9ZZZZ</name>
<feature type="non-terminal residue" evidence="2">
    <location>
        <position position="40"/>
    </location>
</feature>
<sequence length="40" mass="4643">MNKEHLEIITDELIISAKQIENTARLLEEGATVPFLSRYR</sequence>
<dbReference type="Gene3D" id="1.10.10.650">
    <property type="entry name" value="RuvA domain 2-like"/>
    <property type="match status" value="1"/>
</dbReference>